<protein>
    <submittedName>
        <fullName evidence="1">Uncharacterized protein</fullName>
    </submittedName>
</protein>
<name>A0ACC1L7F8_9FUNG</name>
<evidence type="ECO:0000313" key="2">
    <source>
        <dbReference type="Proteomes" id="UP001140087"/>
    </source>
</evidence>
<proteinExistence type="predicted"/>
<reference evidence="1" key="1">
    <citation type="submission" date="2022-07" db="EMBL/GenBank/DDBJ databases">
        <title>Phylogenomic reconstructions and comparative analyses of Kickxellomycotina fungi.</title>
        <authorList>
            <person name="Reynolds N.K."/>
            <person name="Stajich J.E."/>
            <person name="Barry K."/>
            <person name="Grigoriev I.V."/>
            <person name="Crous P."/>
            <person name="Smith M.E."/>
        </authorList>
    </citation>
    <scope>NUCLEOTIDE SEQUENCE</scope>
    <source>
        <strain evidence="1">BCRC 34780</strain>
    </source>
</reference>
<evidence type="ECO:0000313" key="1">
    <source>
        <dbReference type="EMBL" id="KAJ2802025.1"/>
    </source>
</evidence>
<comment type="caution">
    <text evidence="1">The sequence shown here is derived from an EMBL/GenBank/DDBJ whole genome shotgun (WGS) entry which is preliminary data.</text>
</comment>
<gene>
    <name evidence="1" type="ORF">H4R21_002583</name>
</gene>
<dbReference type="EMBL" id="JANBUN010000679">
    <property type="protein sequence ID" value="KAJ2802025.1"/>
    <property type="molecule type" value="Genomic_DNA"/>
</dbReference>
<keyword evidence="2" id="KW-1185">Reference proteome</keyword>
<dbReference type="Proteomes" id="UP001140087">
    <property type="component" value="Unassembled WGS sequence"/>
</dbReference>
<organism evidence="1 2">
    <name type="scientific">Coemansia helicoidea</name>
    <dbReference type="NCBI Taxonomy" id="1286919"/>
    <lineage>
        <taxon>Eukaryota</taxon>
        <taxon>Fungi</taxon>
        <taxon>Fungi incertae sedis</taxon>
        <taxon>Zoopagomycota</taxon>
        <taxon>Kickxellomycotina</taxon>
        <taxon>Kickxellomycetes</taxon>
        <taxon>Kickxellales</taxon>
        <taxon>Kickxellaceae</taxon>
        <taxon>Coemansia</taxon>
    </lineage>
</organism>
<accession>A0ACC1L7F8</accession>
<sequence length="389" mass="41815">MVLISEFSGGPSGPVLRAWDAGCTGKDVALPPAHANYLASVRESAARLAGAGGESLVKVDAARAQGYADTLDVAKFDEYLENVNGWARRLPLVFDSVAQELNLIALVDLLQLGSGFRQELHKATGRGASDTIKFGCISLHISQTPVDARGMQALTLDDVSQNFGIPLLGEERPVVKGSTAIMVSEAGPLRPLAEIILGCLHDTGVRLEQGGYSSLADFIIRTCAEKPTAEHLVRKLVTAFPSLRDAADVDGHPVYLFKKAQLIAHDICQRFGDSDPKFAFPDIGDMTLFVDNVIPAVMQHHGLLVPCEEIAAKIQAGKELALVEATAMRAAAIVAAQLVVDRAGSAASPLEMARFPMCQATLDSFWWREGKEPELRALPRLVCKKTAYY</sequence>